<reference evidence="4" key="2">
    <citation type="journal article" date="2016" name="Genome Announc.">
        <title>Draft Genome Sequences of Two Novel Amoeba-Resistant Intranuclear Bacteria, 'Candidatus Berkiella cookevillensis' and 'Candidatus Berkiella aquae'.</title>
        <authorList>
            <person name="Mehari Y.T."/>
            <person name="Arivett B.A."/>
            <person name="Farone A.L."/>
            <person name="Gunderson J.H."/>
            <person name="Farone M.B."/>
        </authorList>
    </citation>
    <scope>NUCLEOTIDE SEQUENCE</scope>
    <source>
        <strain evidence="4">HT99</strain>
    </source>
</reference>
<sequence>MTQKPAIQKRLLNGFFLGWILFLLPSILWAAEDPSQIKKNLQGVQSEIKKIEKDLYQTHTQERSHIQKLAEIEKQIGEQADNLLIQENKIQEHQQELKTLEQQTATLQQTNLEHQKALSRLINVTFEHYHKERLNLLFNPQEMSKLARLNQYYVHFYAQRANKIRELQAHLSHVIVLQNKVKQKQQAILLLTQDLKQKQNELLANKTERAQLLNMLTNERKSSEEKLAQLQSQEQHLEQLFKAIQEKISTTPTYIDPAQEFAKMKRRLALPIQESGAFLTKLPHLKKAKAKKSYIQANAGTPVNAIFPGRVVFAEWLRGVGLLLIIDHGDGYMSLYGNNQKLYKSLGEWVSAGEMIARVGQSGGHAEPGLYFEIRKDGEALDPTPWFSKA</sequence>
<comment type="caution">
    <text evidence="3">The sequence shown here is derived from an EMBL/GenBank/DDBJ whole genome shotgun (WGS) entry which is preliminary data.</text>
</comment>
<dbReference type="AlphaFoldDB" id="A0A0Q9YYN8"/>
<dbReference type="STRING" id="295108.HT99x_00533"/>
<dbReference type="CDD" id="cd12797">
    <property type="entry name" value="M23_peptidase"/>
    <property type="match status" value="1"/>
</dbReference>
<dbReference type="Proteomes" id="UP000051497">
    <property type="component" value="Unassembled WGS sequence"/>
</dbReference>
<dbReference type="Pfam" id="PF01551">
    <property type="entry name" value="Peptidase_M23"/>
    <property type="match status" value="1"/>
</dbReference>
<feature type="coiled-coil region" evidence="1">
    <location>
        <begin position="76"/>
        <end position="117"/>
    </location>
</feature>
<dbReference type="SUPFAM" id="SSF51261">
    <property type="entry name" value="Duplicated hybrid motif"/>
    <property type="match status" value="1"/>
</dbReference>
<dbReference type="RefSeq" id="WP_075065178.1">
    <property type="nucleotide sequence ID" value="NZ_LKAJ02000001.1"/>
</dbReference>
<feature type="coiled-coil region" evidence="1">
    <location>
        <begin position="181"/>
        <end position="247"/>
    </location>
</feature>
<keyword evidence="1" id="KW-0175">Coiled coil</keyword>
<dbReference type="EMBL" id="LKAJ02000001">
    <property type="protein sequence ID" value="MCS5712681.1"/>
    <property type="molecule type" value="Genomic_DNA"/>
</dbReference>
<dbReference type="Gene3D" id="6.10.250.3150">
    <property type="match status" value="1"/>
</dbReference>
<dbReference type="EMBL" id="LKAJ01000002">
    <property type="protein sequence ID" value="KRG22116.1"/>
    <property type="molecule type" value="Genomic_DNA"/>
</dbReference>
<evidence type="ECO:0000313" key="4">
    <source>
        <dbReference type="EMBL" id="MCS5712681.1"/>
    </source>
</evidence>
<feature type="domain" description="M23ase beta-sheet core" evidence="2">
    <location>
        <begin position="295"/>
        <end position="383"/>
    </location>
</feature>
<dbReference type="PANTHER" id="PTHR21666">
    <property type="entry name" value="PEPTIDASE-RELATED"/>
    <property type="match status" value="1"/>
</dbReference>
<accession>A0A0Q9YYN8</accession>
<dbReference type="OrthoDB" id="9784703at2"/>
<protein>
    <submittedName>
        <fullName evidence="3">Murein hydrolase activator EnvC</fullName>
    </submittedName>
    <submittedName>
        <fullName evidence="4">Peptidoglycan DD-metalloendopeptidase family protein</fullName>
    </submittedName>
</protein>
<dbReference type="InterPro" id="IPR011055">
    <property type="entry name" value="Dup_hybrid_motif"/>
</dbReference>
<dbReference type="Gene3D" id="2.70.70.10">
    <property type="entry name" value="Glucose Permease (Domain IIA)"/>
    <property type="match status" value="1"/>
</dbReference>
<evidence type="ECO:0000313" key="3">
    <source>
        <dbReference type="EMBL" id="KRG22116.1"/>
    </source>
</evidence>
<proteinExistence type="predicted"/>
<keyword evidence="3" id="KW-0378">Hydrolase</keyword>
<reference evidence="3" key="1">
    <citation type="submission" date="2015-09" db="EMBL/GenBank/DDBJ databases">
        <title>Draft Genome Sequences of Two Novel Amoeba-resistant Intranuclear Bacteria, Candidatus Berkiella cookevillensis and Candidatus Berkiella aquae.</title>
        <authorList>
            <person name="Mehari Y.T."/>
            <person name="Arivett B.A."/>
            <person name="Farone A.L."/>
            <person name="Gunderson J.H."/>
            <person name="Farone M.B."/>
        </authorList>
    </citation>
    <scope>NUCLEOTIDE SEQUENCE [LARGE SCALE GENOMIC DNA]</scope>
    <source>
        <strain evidence="3">HT99</strain>
    </source>
</reference>
<dbReference type="PATRIC" id="fig|1590043.3.peg.537"/>
<reference evidence="4" key="3">
    <citation type="submission" date="2021-06" db="EMBL/GenBank/DDBJ databases">
        <title>Genomic Description and Analysis of Intracellular Bacteria, Candidatus Berkiella cookevillensis and Candidatus Berkiella aquae.</title>
        <authorList>
            <person name="Kidane D.T."/>
            <person name="Mehari Y.T."/>
            <person name="Rice F.C."/>
            <person name="Arivett B.A."/>
            <person name="Farone A.L."/>
            <person name="Berk S.G."/>
            <person name="Farone M.B."/>
        </authorList>
    </citation>
    <scope>NUCLEOTIDE SEQUENCE</scope>
    <source>
        <strain evidence="4">HT99</strain>
    </source>
</reference>
<dbReference type="GO" id="GO:0004222">
    <property type="term" value="F:metalloendopeptidase activity"/>
    <property type="evidence" value="ECO:0007669"/>
    <property type="project" value="TreeGrafter"/>
</dbReference>
<dbReference type="InterPro" id="IPR016047">
    <property type="entry name" value="M23ase_b-sheet_dom"/>
</dbReference>
<dbReference type="PANTHER" id="PTHR21666:SF270">
    <property type="entry name" value="MUREIN HYDROLASE ACTIVATOR ENVC"/>
    <property type="match status" value="1"/>
</dbReference>
<organism evidence="3">
    <name type="scientific">Candidatus Berkiella aquae</name>
    <dbReference type="NCBI Taxonomy" id="295108"/>
    <lineage>
        <taxon>Bacteria</taxon>
        <taxon>Pseudomonadati</taxon>
        <taxon>Pseudomonadota</taxon>
        <taxon>Gammaproteobacteria</taxon>
        <taxon>Candidatus Berkiellales</taxon>
        <taxon>Candidatus Berkiellaceae</taxon>
        <taxon>Candidatus Berkiella</taxon>
    </lineage>
</organism>
<dbReference type="InterPro" id="IPR050570">
    <property type="entry name" value="Cell_wall_metabolism_enzyme"/>
</dbReference>
<gene>
    <name evidence="3" type="primary">envC</name>
    <name evidence="3" type="ORF">HT99x_00533</name>
    <name evidence="4" type="ORF">HT99x_014675</name>
</gene>
<evidence type="ECO:0000259" key="2">
    <source>
        <dbReference type="Pfam" id="PF01551"/>
    </source>
</evidence>
<name>A0A0Q9YYN8_9GAMM</name>
<evidence type="ECO:0000313" key="5">
    <source>
        <dbReference type="Proteomes" id="UP000051497"/>
    </source>
</evidence>
<evidence type="ECO:0000256" key="1">
    <source>
        <dbReference type="SAM" id="Coils"/>
    </source>
</evidence>
<keyword evidence="5" id="KW-1185">Reference proteome</keyword>